<evidence type="ECO:0000313" key="3">
    <source>
        <dbReference type="EMBL" id="KCZ91188.1"/>
    </source>
</evidence>
<comment type="caution">
    <text evidence="3">The sequence shown here is derived from an EMBL/GenBank/DDBJ whole genome shotgun (WGS) entry which is preliminary data.</text>
</comment>
<dbReference type="GO" id="GO:0006508">
    <property type="term" value="P:proteolysis"/>
    <property type="evidence" value="ECO:0007669"/>
    <property type="project" value="UniProtKB-KW"/>
</dbReference>
<keyword evidence="1" id="KW-0812">Transmembrane</keyword>
<feature type="domain" description="CAAX prenyl protease 2/Lysostaphin resistance protein A-like" evidence="2">
    <location>
        <begin position="119"/>
        <end position="206"/>
    </location>
</feature>
<keyword evidence="1" id="KW-1133">Transmembrane helix</keyword>
<dbReference type="EMBL" id="ARYJ01000001">
    <property type="protein sequence ID" value="KCZ91188.1"/>
    <property type="molecule type" value="Genomic_DNA"/>
</dbReference>
<keyword evidence="4" id="KW-1185">Reference proteome</keyword>
<keyword evidence="1" id="KW-0472">Membrane</keyword>
<feature type="transmembrane region" description="Helical" evidence="1">
    <location>
        <begin position="71"/>
        <end position="96"/>
    </location>
</feature>
<protein>
    <submittedName>
        <fullName evidence="3">Putative metal-dependent membrane protease</fullName>
    </submittedName>
</protein>
<evidence type="ECO:0000256" key="1">
    <source>
        <dbReference type="SAM" id="Phobius"/>
    </source>
</evidence>
<feature type="transmembrane region" description="Helical" evidence="1">
    <location>
        <begin position="117"/>
        <end position="135"/>
    </location>
</feature>
<reference evidence="3 4" key="1">
    <citation type="journal article" date="2014" name="Antonie Van Leeuwenhoek">
        <title>Hyphomonas beringensis sp. nov. and Hyphomonas chukchiensis sp. nov., isolated from surface seawater of the Bering Sea and Chukchi Sea.</title>
        <authorList>
            <person name="Li C."/>
            <person name="Lai Q."/>
            <person name="Li G."/>
            <person name="Dong C."/>
            <person name="Wang J."/>
            <person name="Liao Y."/>
            <person name="Shao Z."/>
        </authorList>
    </citation>
    <scope>NUCLEOTIDE SEQUENCE [LARGE SCALE GENOMIC DNA]</scope>
    <source>
        <strain evidence="3 4">VP2</strain>
    </source>
</reference>
<dbReference type="PANTHER" id="PTHR36435:SF1">
    <property type="entry name" value="CAAX AMINO TERMINAL PROTEASE FAMILY PROTEIN"/>
    <property type="match status" value="1"/>
</dbReference>
<organism evidence="3 4">
    <name type="scientific">Hyphomonas jannaschiana VP2</name>
    <dbReference type="NCBI Taxonomy" id="1280952"/>
    <lineage>
        <taxon>Bacteria</taxon>
        <taxon>Pseudomonadati</taxon>
        <taxon>Pseudomonadota</taxon>
        <taxon>Alphaproteobacteria</taxon>
        <taxon>Hyphomonadales</taxon>
        <taxon>Hyphomonadaceae</taxon>
        <taxon>Hyphomonas</taxon>
    </lineage>
</organism>
<feature type="transmembrane region" description="Helical" evidence="1">
    <location>
        <begin position="30"/>
        <end position="51"/>
    </location>
</feature>
<sequence length="210" mass="22204">MIWTAVFVAVAYQFLVIVPAILVNGLMPGISLITLAGIANVLTVMAIYGYLNMRGVAWEVAEPGDMNLLVVGLAAGAAIVTVALTTFLSGVLAAVFGPQGLSVSDSFVSQLQAGSRAELLFTIVLVAPFAEEFIYRGLFMGVLLERGWTPLNASGLAAVIFALQHFQYGWIGILMVLVYGVVLGLLRVASGGLFLPIMAHMFINLISLAV</sequence>
<dbReference type="GO" id="GO:0080120">
    <property type="term" value="P:CAAX-box protein maturation"/>
    <property type="evidence" value="ECO:0007669"/>
    <property type="project" value="UniProtKB-ARBA"/>
</dbReference>
<dbReference type="InterPro" id="IPR052710">
    <property type="entry name" value="CAAX_protease"/>
</dbReference>
<dbReference type="STRING" id="1280952.HJA_01580"/>
<feature type="transmembrane region" description="Helical" evidence="1">
    <location>
        <begin position="6"/>
        <end position="23"/>
    </location>
</feature>
<feature type="transmembrane region" description="Helical" evidence="1">
    <location>
        <begin position="168"/>
        <end position="186"/>
    </location>
</feature>
<dbReference type="PANTHER" id="PTHR36435">
    <property type="entry name" value="SLR1288 PROTEIN"/>
    <property type="match status" value="1"/>
</dbReference>
<dbReference type="InterPro" id="IPR003675">
    <property type="entry name" value="Rce1/LyrA-like_dom"/>
</dbReference>
<accession>A0A059FL42</accession>
<evidence type="ECO:0000259" key="2">
    <source>
        <dbReference type="Pfam" id="PF02517"/>
    </source>
</evidence>
<feature type="transmembrane region" description="Helical" evidence="1">
    <location>
        <begin position="147"/>
        <end position="163"/>
    </location>
</feature>
<proteinExistence type="predicted"/>
<name>A0A059FL42_9PROT</name>
<gene>
    <name evidence="3" type="ORF">HJA_01580</name>
</gene>
<dbReference type="Proteomes" id="UP000024816">
    <property type="component" value="Unassembled WGS sequence"/>
</dbReference>
<dbReference type="PATRIC" id="fig|1280952.3.peg.321"/>
<keyword evidence="3" id="KW-0378">Hydrolase</keyword>
<evidence type="ECO:0000313" key="4">
    <source>
        <dbReference type="Proteomes" id="UP000024816"/>
    </source>
</evidence>
<keyword evidence="3" id="KW-0645">Protease</keyword>
<dbReference type="Pfam" id="PF02517">
    <property type="entry name" value="Rce1-like"/>
    <property type="match status" value="1"/>
</dbReference>
<dbReference type="GO" id="GO:0004175">
    <property type="term" value="F:endopeptidase activity"/>
    <property type="evidence" value="ECO:0007669"/>
    <property type="project" value="UniProtKB-ARBA"/>
</dbReference>
<dbReference type="AlphaFoldDB" id="A0A059FL42"/>